<dbReference type="HOGENOM" id="CLU_389382_0_0_1"/>
<dbReference type="GO" id="GO:0003723">
    <property type="term" value="F:RNA binding"/>
    <property type="evidence" value="ECO:0007669"/>
    <property type="project" value="UniProtKB-UniRule"/>
</dbReference>
<keyword evidence="2" id="KW-0106">Calcium</keyword>
<evidence type="ECO:0000256" key="2">
    <source>
        <dbReference type="ARBA" id="ARBA00022837"/>
    </source>
</evidence>
<proteinExistence type="predicted"/>
<dbReference type="PROSITE" id="PS50102">
    <property type="entry name" value="RRM"/>
    <property type="match status" value="1"/>
</dbReference>
<dbReference type="SMART" id="SM00360">
    <property type="entry name" value="RRM"/>
    <property type="match status" value="1"/>
</dbReference>
<feature type="compositionally biased region" description="Low complexity" evidence="4">
    <location>
        <begin position="314"/>
        <end position="324"/>
    </location>
</feature>
<dbReference type="AlphaFoldDB" id="A0A081CL17"/>
<dbReference type="Pfam" id="PF00076">
    <property type="entry name" value="RRM_1"/>
    <property type="match status" value="1"/>
</dbReference>
<organism evidence="7">
    <name type="scientific">Pseudozyma antarctica</name>
    <name type="common">Yeast</name>
    <name type="synonym">Candida antarctica</name>
    <dbReference type="NCBI Taxonomy" id="84753"/>
    <lineage>
        <taxon>Eukaryota</taxon>
        <taxon>Fungi</taxon>
        <taxon>Dikarya</taxon>
        <taxon>Basidiomycota</taxon>
        <taxon>Ustilaginomycotina</taxon>
        <taxon>Ustilaginomycetes</taxon>
        <taxon>Ustilaginales</taxon>
        <taxon>Ustilaginaceae</taxon>
        <taxon>Moesziomyces</taxon>
    </lineage>
</organism>
<dbReference type="InterPro" id="IPR018247">
    <property type="entry name" value="EF_Hand_1_Ca_BS"/>
</dbReference>
<dbReference type="InterPro" id="IPR012677">
    <property type="entry name" value="Nucleotide-bd_a/b_plait_sf"/>
</dbReference>
<reference evidence="7" key="1">
    <citation type="submission" date="2014-07" db="EMBL/GenBank/DDBJ databases">
        <title>Draft genome sequence of the yeast Pseudozyma antarctica JCM 10317 known as a producer of lipase B which used in a wide range of industrial applications.</title>
        <authorList>
            <person name="Morita T."/>
            <person name="Saika A."/>
            <person name="Koike H."/>
        </authorList>
    </citation>
    <scope>NUCLEOTIDE SEQUENCE</scope>
    <source>
        <strain evidence="7">JCM 10317</strain>
    </source>
</reference>
<dbReference type="SUPFAM" id="SSF54928">
    <property type="entry name" value="RNA-binding domain, RBD"/>
    <property type="match status" value="1"/>
</dbReference>
<feature type="region of interest" description="Disordered" evidence="4">
    <location>
        <begin position="302"/>
        <end position="324"/>
    </location>
</feature>
<feature type="domain" description="RRM" evidence="5">
    <location>
        <begin position="8"/>
        <end position="82"/>
    </location>
</feature>
<dbReference type="PROSITE" id="PS50222">
    <property type="entry name" value="EF_HAND_2"/>
    <property type="match status" value="2"/>
</dbReference>
<dbReference type="PANTHER" id="PTHR19237">
    <property type="entry name" value="NUCLEOBINDIN"/>
    <property type="match status" value="1"/>
</dbReference>
<feature type="compositionally biased region" description="Basic and acidic residues" evidence="4">
    <location>
        <begin position="543"/>
        <end position="557"/>
    </location>
</feature>
<dbReference type="RefSeq" id="XP_014654305.1">
    <property type="nucleotide sequence ID" value="XM_014798819.1"/>
</dbReference>
<feature type="compositionally biased region" description="Basic and acidic residues" evidence="4">
    <location>
        <begin position="651"/>
        <end position="669"/>
    </location>
</feature>
<keyword evidence="1" id="KW-0732">Signal</keyword>
<dbReference type="GO" id="GO:0005793">
    <property type="term" value="C:endoplasmic reticulum-Golgi intermediate compartment"/>
    <property type="evidence" value="ECO:0007669"/>
    <property type="project" value="TreeGrafter"/>
</dbReference>
<evidence type="ECO:0000256" key="4">
    <source>
        <dbReference type="SAM" id="MobiDB-lite"/>
    </source>
</evidence>
<dbReference type="GO" id="GO:0005509">
    <property type="term" value="F:calcium ion binding"/>
    <property type="evidence" value="ECO:0007669"/>
    <property type="project" value="InterPro"/>
</dbReference>
<dbReference type="SUPFAM" id="SSF47473">
    <property type="entry name" value="EF-hand"/>
    <property type="match status" value="1"/>
</dbReference>
<dbReference type="GeneID" id="26306480"/>
<feature type="compositionally biased region" description="Basic and acidic residues" evidence="4">
    <location>
        <begin position="519"/>
        <end position="536"/>
    </location>
</feature>
<evidence type="ECO:0000256" key="1">
    <source>
        <dbReference type="ARBA" id="ARBA00022729"/>
    </source>
</evidence>
<evidence type="ECO:0000256" key="3">
    <source>
        <dbReference type="PROSITE-ProRule" id="PRU00176"/>
    </source>
</evidence>
<evidence type="ECO:0000259" key="6">
    <source>
        <dbReference type="PROSITE" id="PS50222"/>
    </source>
</evidence>
<dbReference type="PROSITE" id="PS00018">
    <property type="entry name" value="EF_HAND_1"/>
    <property type="match status" value="2"/>
</dbReference>
<keyword evidence="3" id="KW-0694">RNA-binding</keyword>
<protein>
    <submittedName>
        <fullName evidence="7">Uncharacterized protein</fullName>
    </submittedName>
</protein>
<feature type="region of interest" description="Disordered" evidence="4">
    <location>
        <begin position="519"/>
        <end position="585"/>
    </location>
</feature>
<accession>A0A081CL17</accession>
<dbReference type="Proteomes" id="UP000053758">
    <property type="component" value="Unassembled WGS sequence"/>
</dbReference>
<dbReference type="InterPro" id="IPR000504">
    <property type="entry name" value="RRM_dom"/>
</dbReference>
<dbReference type="EMBL" id="DF830085">
    <property type="protein sequence ID" value="GAK67363.1"/>
    <property type="molecule type" value="Genomic_DNA"/>
</dbReference>
<dbReference type="InterPro" id="IPR040250">
    <property type="entry name" value="Nucleobindin"/>
</dbReference>
<dbReference type="Gene3D" id="1.10.238.10">
    <property type="entry name" value="EF-hand"/>
    <property type="match status" value="1"/>
</dbReference>
<feature type="domain" description="EF-hand" evidence="6">
    <location>
        <begin position="386"/>
        <end position="421"/>
    </location>
</feature>
<feature type="region of interest" description="Disordered" evidence="4">
    <location>
        <begin position="169"/>
        <end position="236"/>
    </location>
</feature>
<gene>
    <name evidence="7" type="ORF">PAN0_018d5590</name>
</gene>
<evidence type="ECO:0000313" key="8">
    <source>
        <dbReference type="Proteomes" id="UP000053758"/>
    </source>
</evidence>
<dbReference type="PANTHER" id="PTHR19237:SF20">
    <property type="entry name" value="NUCLEOBINDIN 1"/>
    <property type="match status" value="1"/>
</dbReference>
<sequence>MSSQAPASTVVVTGINKSTARKQIDDFFSFCGSIAKLDLTDDGPSTQKAVIEFVKPSAASTAVMLHGSSLDGAHLSVTLGASAASAATTTAAAATTTGAAAAHDDAQPVGQEDKPKTAIVAEYLAHGYTISDEITKRAIELDNKHGLSTTFKGYLSHLDRSLGQKLEKAAPSAAVTTERTEHTPSGPAALSSATDKVAAAMPVPGDDASVSGPKTTTTVPDPASTEAGAAAALDKQDPSLTRQLHQRAQAVLDKPEVKAKTDLVWTKLSEYYNAFANHPKIHDFYTKTSKNVTDVHEEAKRIAEKRKQGGPSGAAGTSPPSSGTKQMSVSWVLLGLVLFSSLSIHGAAAHSHDAISNEPAEVAGFEPTDIEHESYIQRHMRTEHHINAFNLGSAFALHDLDRNGVLDRSEIEAIYGVHHSESKKHSPTHEVHDEKADKIVGSVLRAMDTNNDGLITKKEFIDAGPNGLPTFPEYNIGSLGHHYDEESEFFVHHEELYHNTPETQSDESYTHKEDLEHFAKHDKIEEEEERRERKAEGLPSIEEDARLRKEAAARGEKYQSPYDEQLSPEQQKEARKQHDEAQLGHAVHEAEASQHTFRTPSGKHIVKEEQMVFQDVEVDNKGRPAHLPPADAGAPSTGNKAANAEAAGQERLPHGVADRLPGETEEGRKQRLAAAKLEASRRPSYGHGDKGFAQPKDDSDRMRKGAPYKYPPLQKQFRVKKQSYFGEF</sequence>
<dbReference type="Gene3D" id="3.30.70.330">
    <property type="match status" value="1"/>
</dbReference>
<feature type="compositionally biased region" description="Basic and acidic residues" evidence="4">
    <location>
        <begin position="570"/>
        <end position="585"/>
    </location>
</feature>
<evidence type="ECO:0000259" key="5">
    <source>
        <dbReference type="PROSITE" id="PS50102"/>
    </source>
</evidence>
<evidence type="ECO:0000313" key="7">
    <source>
        <dbReference type="EMBL" id="GAK67363.1"/>
    </source>
</evidence>
<dbReference type="InterPro" id="IPR011992">
    <property type="entry name" value="EF-hand-dom_pair"/>
</dbReference>
<feature type="compositionally biased region" description="Basic and acidic residues" evidence="4">
    <location>
        <begin position="687"/>
        <end position="703"/>
    </location>
</feature>
<dbReference type="InterPro" id="IPR035979">
    <property type="entry name" value="RBD_domain_sf"/>
</dbReference>
<dbReference type="GO" id="GO:0070062">
    <property type="term" value="C:extracellular exosome"/>
    <property type="evidence" value="ECO:0007669"/>
    <property type="project" value="TreeGrafter"/>
</dbReference>
<feature type="domain" description="EF-hand" evidence="6">
    <location>
        <begin position="435"/>
        <end position="470"/>
    </location>
</feature>
<feature type="region of interest" description="Disordered" evidence="4">
    <location>
        <begin position="619"/>
        <end position="715"/>
    </location>
</feature>
<dbReference type="Pfam" id="PF13499">
    <property type="entry name" value="EF-hand_7"/>
    <property type="match status" value="1"/>
</dbReference>
<dbReference type="InterPro" id="IPR002048">
    <property type="entry name" value="EF_hand_dom"/>
</dbReference>
<keyword evidence="8" id="KW-1185">Reference proteome</keyword>
<name>A0A081CL17_PSEA2</name>